<dbReference type="InterPro" id="IPR039569">
    <property type="entry name" value="FAS1-like_DH_region"/>
</dbReference>
<name>A0AAU7B2E6_9ACTN</name>
<dbReference type="EMBL" id="CP114014">
    <property type="protein sequence ID" value="XAY07777.1"/>
    <property type="molecule type" value="Genomic_DNA"/>
</dbReference>
<dbReference type="Pfam" id="PF13452">
    <property type="entry name" value="FAS1_DH_region"/>
    <property type="match status" value="1"/>
</dbReference>
<dbReference type="AlphaFoldDB" id="A0AAU7B2E6"/>
<organism evidence="2">
    <name type="scientific">Paraconexibacter sp. AEG42_29</name>
    <dbReference type="NCBI Taxonomy" id="2997339"/>
    <lineage>
        <taxon>Bacteria</taxon>
        <taxon>Bacillati</taxon>
        <taxon>Actinomycetota</taxon>
        <taxon>Thermoleophilia</taxon>
        <taxon>Solirubrobacterales</taxon>
        <taxon>Paraconexibacteraceae</taxon>
        <taxon>Paraconexibacter</taxon>
    </lineage>
</organism>
<sequence length="155" mass="16289">MADLAAAVGRTLGVLTFPLERSKLRELALALHDEDPVWHDADSAAADGFDGGVPVPPTATVLAAHWSDGGIIGPPLALGMDIRRLLHGESAWTFTGVPVRLGDDLTATMVVADVTERPGRTGGTMTLLKIDTAFVNQRGEAVAALRDTWVEKAAP</sequence>
<protein>
    <recommendedName>
        <fullName evidence="1">FAS1-like dehydratase domain-containing protein</fullName>
    </recommendedName>
</protein>
<proteinExistence type="predicted"/>
<dbReference type="InterPro" id="IPR029069">
    <property type="entry name" value="HotDog_dom_sf"/>
</dbReference>
<dbReference type="CDD" id="cd03441">
    <property type="entry name" value="R_hydratase_like"/>
    <property type="match status" value="1"/>
</dbReference>
<dbReference type="Gene3D" id="3.10.129.10">
    <property type="entry name" value="Hotdog Thioesterase"/>
    <property type="match status" value="1"/>
</dbReference>
<evidence type="ECO:0000259" key="1">
    <source>
        <dbReference type="Pfam" id="PF13452"/>
    </source>
</evidence>
<dbReference type="KEGG" id="parq:DSM112329_04667"/>
<evidence type="ECO:0000313" key="2">
    <source>
        <dbReference type="EMBL" id="XAY07777.1"/>
    </source>
</evidence>
<gene>
    <name evidence="2" type="ORF">DSM112329_04667</name>
</gene>
<feature type="domain" description="FAS1-like dehydratase" evidence="1">
    <location>
        <begin position="6"/>
        <end position="143"/>
    </location>
</feature>
<dbReference type="SUPFAM" id="SSF54637">
    <property type="entry name" value="Thioesterase/thiol ester dehydrase-isomerase"/>
    <property type="match status" value="1"/>
</dbReference>
<reference evidence="2" key="1">
    <citation type="submission" date="2022-12" db="EMBL/GenBank/DDBJ databases">
        <title>Paraconexibacter alkalitolerans sp. nov. and Baekduia alba sp. nov., isolated from soil and emended description of the genera Paraconexibacter (Chun et al., 2020) and Baekduia (An et al., 2020).</title>
        <authorList>
            <person name="Vieira S."/>
            <person name="Huber K.J."/>
            <person name="Geppert A."/>
            <person name="Wolf J."/>
            <person name="Neumann-Schaal M."/>
            <person name="Muesken M."/>
            <person name="Overmann J."/>
        </authorList>
    </citation>
    <scope>NUCLEOTIDE SEQUENCE</scope>
    <source>
        <strain evidence="2">AEG42_29</strain>
    </source>
</reference>
<dbReference type="RefSeq" id="WP_354698968.1">
    <property type="nucleotide sequence ID" value="NZ_CP114014.1"/>
</dbReference>
<accession>A0AAU7B2E6</accession>